<gene>
    <name evidence="3" type="ORF">C2G38_2207824</name>
</gene>
<sequence length="82" mass="9365">MLFLFRGVTKIRLLMFLISQCDDTGNTSETSDTNSTDDTGDTGEIGDTREIGDRDDMLQYWTFGQFGYLDIWTMSNCPNNFD</sequence>
<evidence type="ECO:0000313" key="4">
    <source>
        <dbReference type="Proteomes" id="UP000266673"/>
    </source>
</evidence>
<dbReference type="EMBL" id="QKWP01001325">
    <property type="protein sequence ID" value="RIB09799.1"/>
    <property type="molecule type" value="Genomic_DNA"/>
</dbReference>
<keyword evidence="2" id="KW-0732">Signal</keyword>
<evidence type="ECO:0000256" key="1">
    <source>
        <dbReference type="SAM" id="MobiDB-lite"/>
    </source>
</evidence>
<proteinExistence type="predicted"/>
<evidence type="ECO:0000256" key="2">
    <source>
        <dbReference type="SAM" id="SignalP"/>
    </source>
</evidence>
<accession>A0A397UM02</accession>
<reference evidence="3 4" key="1">
    <citation type="submission" date="2018-06" db="EMBL/GenBank/DDBJ databases">
        <title>Comparative genomics reveals the genomic features of Rhizophagus irregularis, R. cerebriforme, R. diaphanum and Gigaspora rosea, and their symbiotic lifestyle signature.</title>
        <authorList>
            <person name="Morin E."/>
            <person name="San Clemente H."/>
            <person name="Chen E.C.H."/>
            <person name="De La Providencia I."/>
            <person name="Hainaut M."/>
            <person name="Kuo A."/>
            <person name="Kohler A."/>
            <person name="Murat C."/>
            <person name="Tang N."/>
            <person name="Roy S."/>
            <person name="Loubradou J."/>
            <person name="Henrissat B."/>
            <person name="Grigoriev I.V."/>
            <person name="Corradi N."/>
            <person name="Roux C."/>
            <person name="Martin F.M."/>
        </authorList>
    </citation>
    <scope>NUCLEOTIDE SEQUENCE [LARGE SCALE GENOMIC DNA]</scope>
    <source>
        <strain evidence="3 4">DAOM 194757</strain>
    </source>
</reference>
<feature type="signal peptide" evidence="2">
    <location>
        <begin position="1"/>
        <end position="23"/>
    </location>
</feature>
<comment type="caution">
    <text evidence="3">The sequence shown here is derived from an EMBL/GenBank/DDBJ whole genome shotgun (WGS) entry which is preliminary data.</text>
</comment>
<dbReference type="Proteomes" id="UP000266673">
    <property type="component" value="Unassembled WGS sequence"/>
</dbReference>
<dbReference type="AlphaFoldDB" id="A0A397UM02"/>
<feature type="region of interest" description="Disordered" evidence="1">
    <location>
        <begin position="22"/>
        <end position="50"/>
    </location>
</feature>
<organism evidence="3 4">
    <name type="scientific">Gigaspora rosea</name>
    <dbReference type="NCBI Taxonomy" id="44941"/>
    <lineage>
        <taxon>Eukaryota</taxon>
        <taxon>Fungi</taxon>
        <taxon>Fungi incertae sedis</taxon>
        <taxon>Mucoromycota</taxon>
        <taxon>Glomeromycotina</taxon>
        <taxon>Glomeromycetes</taxon>
        <taxon>Diversisporales</taxon>
        <taxon>Gigasporaceae</taxon>
        <taxon>Gigaspora</taxon>
    </lineage>
</organism>
<feature type="compositionally biased region" description="Low complexity" evidence="1">
    <location>
        <begin position="22"/>
        <end position="37"/>
    </location>
</feature>
<keyword evidence="4" id="KW-1185">Reference proteome</keyword>
<feature type="chain" id="PRO_5017258446" evidence="2">
    <location>
        <begin position="24"/>
        <end position="82"/>
    </location>
</feature>
<evidence type="ECO:0000313" key="3">
    <source>
        <dbReference type="EMBL" id="RIB09799.1"/>
    </source>
</evidence>
<protein>
    <submittedName>
        <fullName evidence="3">Uncharacterized protein</fullName>
    </submittedName>
</protein>
<name>A0A397UM02_9GLOM</name>